<dbReference type="SFLD" id="SFLDS00005">
    <property type="entry name" value="Isoprenoid_Synthase_Type_I"/>
    <property type="match status" value="1"/>
</dbReference>
<accession>A0A853CMB1</accession>
<proteinExistence type="predicted"/>
<protein>
    <submittedName>
        <fullName evidence="2">Squalene synthase HpnC</fullName>
    </submittedName>
</protein>
<dbReference type="Gene3D" id="1.10.600.10">
    <property type="entry name" value="Farnesyl Diphosphate Synthase"/>
    <property type="match status" value="1"/>
</dbReference>
<feature type="region of interest" description="Disordered" evidence="1">
    <location>
        <begin position="1"/>
        <end position="23"/>
    </location>
</feature>
<keyword evidence="3" id="KW-1185">Reference proteome</keyword>
<feature type="compositionally biased region" description="Polar residues" evidence="1">
    <location>
        <begin position="1"/>
        <end position="10"/>
    </location>
</feature>
<reference evidence="2 3" key="1">
    <citation type="submission" date="2020-07" db="EMBL/GenBank/DDBJ databases">
        <title>Sequencing the genomes of 1000 actinobacteria strains.</title>
        <authorList>
            <person name="Klenk H.-P."/>
        </authorList>
    </citation>
    <scope>NUCLEOTIDE SEQUENCE [LARGE SCALE GENOMIC DNA]</scope>
    <source>
        <strain evidence="2 3">DSM 104001</strain>
    </source>
</reference>
<dbReference type="PANTHER" id="PTHR31480">
    <property type="entry name" value="BIFUNCTIONAL LYCOPENE CYCLASE/PHYTOENE SYNTHASE"/>
    <property type="match status" value="1"/>
</dbReference>
<comment type="caution">
    <text evidence="2">The sequence shown here is derived from an EMBL/GenBank/DDBJ whole genome shotgun (WGS) entry which is preliminary data.</text>
</comment>
<dbReference type="InterPro" id="IPR017827">
    <property type="entry name" value="HSQ_synthase_HpnC"/>
</dbReference>
<evidence type="ECO:0000313" key="3">
    <source>
        <dbReference type="Proteomes" id="UP000541969"/>
    </source>
</evidence>
<gene>
    <name evidence="2" type="ORF">GGQ55_003411</name>
</gene>
<dbReference type="EMBL" id="JACBZT010000001">
    <property type="protein sequence ID" value="NYJ07133.1"/>
    <property type="molecule type" value="Genomic_DNA"/>
</dbReference>
<dbReference type="Pfam" id="PF00494">
    <property type="entry name" value="SQS_PSY"/>
    <property type="match status" value="1"/>
</dbReference>
<dbReference type="Proteomes" id="UP000541969">
    <property type="component" value="Unassembled WGS sequence"/>
</dbReference>
<dbReference type="RefSeq" id="WP_366489562.1">
    <property type="nucleotide sequence ID" value="NZ_JACBZT010000001.1"/>
</dbReference>
<dbReference type="NCBIfam" id="TIGR03464">
    <property type="entry name" value="HpnC"/>
    <property type="match status" value="1"/>
</dbReference>
<evidence type="ECO:0000313" key="2">
    <source>
        <dbReference type="EMBL" id="NYJ07133.1"/>
    </source>
</evidence>
<dbReference type="AlphaFoldDB" id="A0A853CMB1"/>
<evidence type="ECO:0000256" key="1">
    <source>
        <dbReference type="SAM" id="MobiDB-lite"/>
    </source>
</evidence>
<name>A0A853CMB1_9ACTN</name>
<dbReference type="GO" id="GO:0004311">
    <property type="term" value="F:geranylgeranyl diphosphate synthase activity"/>
    <property type="evidence" value="ECO:0007669"/>
    <property type="project" value="InterPro"/>
</dbReference>
<dbReference type="InterPro" id="IPR044843">
    <property type="entry name" value="Trans_IPPS_bact-type"/>
</dbReference>
<organism evidence="2 3">
    <name type="scientific">Petropleomorpha daqingensis</name>
    <dbReference type="NCBI Taxonomy" id="2026353"/>
    <lineage>
        <taxon>Bacteria</taxon>
        <taxon>Bacillati</taxon>
        <taxon>Actinomycetota</taxon>
        <taxon>Actinomycetes</taxon>
        <taxon>Geodermatophilales</taxon>
        <taxon>Geodermatophilaceae</taxon>
        <taxon>Petropleomorpha</taxon>
    </lineage>
</organism>
<dbReference type="InterPro" id="IPR002060">
    <property type="entry name" value="Squ/phyt_synthse"/>
</dbReference>
<dbReference type="SUPFAM" id="SSF48576">
    <property type="entry name" value="Terpenoid synthases"/>
    <property type="match status" value="1"/>
</dbReference>
<dbReference type="SFLD" id="SFLDG01018">
    <property type="entry name" value="Squalene/Phytoene_Synthase_Lik"/>
    <property type="match status" value="1"/>
</dbReference>
<sequence>MRDGSPTSADQLAGTEGTDRRERRAVEMERAENFPVALRVLPRVVRVDLRAVYDVVRLIDDAGDEAVGDRTAQLEALSAELGDLWQDRPVHTAALVRLRPTVRARRLPEEPFQRLVAANLQDQRVVRYADHDELLAYCALSAAPIGRLVLAVFAVPADEALLAASDRVCAGLQLVEHWQDVAEDRRRGRVYLPQDAMAAAGVVEADLDAPTAGPALRELVLAETAAAAELLAAGSGLVRGLHGWARCAVTGYVAGGRASVDALRRSGGDVLAATPRPRRRDLLRHAAALSLPRGRR</sequence>
<dbReference type="SFLD" id="SFLDG01212">
    <property type="entry name" value="Phytoene_synthase_like"/>
    <property type="match status" value="1"/>
</dbReference>
<dbReference type="InterPro" id="IPR008949">
    <property type="entry name" value="Isoprenoid_synthase_dom_sf"/>
</dbReference>